<name>A0A444WAV1_9FLAO</name>
<feature type="transmembrane region" description="Helical" evidence="1">
    <location>
        <begin position="6"/>
        <end position="24"/>
    </location>
</feature>
<protein>
    <submittedName>
        <fullName evidence="2">Putative hydrolase</fullName>
    </submittedName>
</protein>
<dbReference type="AlphaFoldDB" id="A0A444WAV1"/>
<sequence length="166" mass="19278">MKKNIFLYLFIFSLLINVFTYMYFTNKMKFESTRIENLEIKTNSLKDSLKMESDKLYDANYFTLEQNNNAQEYFAGMDIEKIQIAVRDAIYSGNAKAGGNPLINYPQIEGRPFTINSYKILNNRWVIVDFSNGKVYGESILKYFVEDDGSITFETAESLLHANTFN</sequence>
<dbReference type="Proteomes" id="UP000289775">
    <property type="component" value="Unassembled WGS sequence"/>
</dbReference>
<comment type="caution">
    <text evidence="2">The sequence shown here is derived from an EMBL/GenBank/DDBJ whole genome shotgun (WGS) entry which is preliminary data.</text>
</comment>
<dbReference type="EMBL" id="JUIW01000006">
    <property type="protein sequence ID" value="RYJ42951.1"/>
    <property type="molecule type" value="Genomic_DNA"/>
</dbReference>
<keyword evidence="1" id="KW-0472">Membrane</keyword>
<dbReference type="RefSeq" id="WP_129751171.1">
    <property type="nucleotide sequence ID" value="NZ_JUIW01000006.1"/>
</dbReference>
<reference evidence="2 3" key="1">
    <citation type="submission" date="2014-12" db="EMBL/GenBank/DDBJ databases">
        <title>Genome sequence of Flavobacterium beibuense RSKm HC5.</title>
        <authorList>
            <person name="Kim J.F."/>
            <person name="Song J.Y."/>
            <person name="Kwak M.-J."/>
            <person name="Lee S.-W."/>
        </authorList>
    </citation>
    <scope>NUCLEOTIDE SEQUENCE [LARGE SCALE GENOMIC DNA]</scope>
    <source>
        <strain evidence="2 3">RSKm HC5</strain>
    </source>
</reference>
<proteinExistence type="predicted"/>
<evidence type="ECO:0000256" key="1">
    <source>
        <dbReference type="SAM" id="Phobius"/>
    </source>
</evidence>
<keyword evidence="1" id="KW-0812">Transmembrane</keyword>
<organism evidence="2 3">
    <name type="scientific">Flavobacterium beibuense</name>
    <dbReference type="NCBI Taxonomy" id="657326"/>
    <lineage>
        <taxon>Bacteria</taxon>
        <taxon>Pseudomonadati</taxon>
        <taxon>Bacteroidota</taxon>
        <taxon>Flavobacteriia</taxon>
        <taxon>Flavobacteriales</taxon>
        <taxon>Flavobacteriaceae</taxon>
        <taxon>Flavobacterium</taxon>
    </lineage>
</organism>
<dbReference type="GO" id="GO:0016787">
    <property type="term" value="F:hydrolase activity"/>
    <property type="evidence" value="ECO:0007669"/>
    <property type="project" value="UniProtKB-KW"/>
</dbReference>
<gene>
    <name evidence="2" type="ORF">NU09_2050</name>
</gene>
<evidence type="ECO:0000313" key="2">
    <source>
        <dbReference type="EMBL" id="RYJ42951.1"/>
    </source>
</evidence>
<keyword evidence="3" id="KW-1185">Reference proteome</keyword>
<dbReference type="OrthoDB" id="1451701at2"/>
<evidence type="ECO:0000313" key="3">
    <source>
        <dbReference type="Proteomes" id="UP000289775"/>
    </source>
</evidence>
<keyword evidence="1" id="KW-1133">Transmembrane helix</keyword>
<accession>A0A444WAV1</accession>
<keyword evidence="2" id="KW-0378">Hydrolase</keyword>